<evidence type="ECO:0000256" key="1">
    <source>
        <dbReference type="SAM" id="MobiDB-lite"/>
    </source>
</evidence>
<accession>A0ABN7NFH3</accession>
<sequence length="151" mass="17100">MRKRIKKVPVKRKPYEHRTRHHSEDEFFIDSSCIANTHTHTRARSRRGLEESSVSRQVSQGAFVCHEGSTGGPQESVILDVCARGRTELVEKFRLLEQLTRLVIPTRTQTRDPGLSGCPLVRGTATVVKQSKLLKLMVTLIKALGYIHKNN</sequence>
<reference evidence="2" key="1">
    <citation type="submission" date="2021-03" db="EMBL/GenBank/DDBJ databases">
        <authorList>
            <person name="Tran Van P."/>
        </authorList>
    </citation>
    <scope>NUCLEOTIDE SEQUENCE</scope>
</reference>
<dbReference type="EMBL" id="CAJPIN010001549">
    <property type="protein sequence ID" value="CAG2054628.1"/>
    <property type="molecule type" value="Genomic_DNA"/>
</dbReference>
<gene>
    <name evidence="2" type="ORF">TPAB3V08_LOCUS1649</name>
</gene>
<organism evidence="2 3">
    <name type="scientific">Timema podura</name>
    <name type="common">Walking stick</name>
    <dbReference type="NCBI Taxonomy" id="61482"/>
    <lineage>
        <taxon>Eukaryota</taxon>
        <taxon>Metazoa</taxon>
        <taxon>Ecdysozoa</taxon>
        <taxon>Arthropoda</taxon>
        <taxon>Hexapoda</taxon>
        <taxon>Insecta</taxon>
        <taxon>Pterygota</taxon>
        <taxon>Neoptera</taxon>
        <taxon>Polyneoptera</taxon>
        <taxon>Phasmatodea</taxon>
        <taxon>Timematodea</taxon>
        <taxon>Timematoidea</taxon>
        <taxon>Timematidae</taxon>
        <taxon>Timema</taxon>
    </lineage>
</organism>
<feature type="region of interest" description="Disordered" evidence="1">
    <location>
        <begin position="1"/>
        <end position="21"/>
    </location>
</feature>
<evidence type="ECO:0000313" key="3">
    <source>
        <dbReference type="Proteomes" id="UP001153148"/>
    </source>
</evidence>
<protein>
    <submittedName>
        <fullName evidence="2">Uncharacterized protein</fullName>
    </submittedName>
</protein>
<evidence type="ECO:0000313" key="2">
    <source>
        <dbReference type="EMBL" id="CAG2054628.1"/>
    </source>
</evidence>
<comment type="caution">
    <text evidence="2">The sequence shown here is derived from an EMBL/GenBank/DDBJ whole genome shotgun (WGS) entry which is preliminary data.</text>
</comment>
<feature type="non-terminal residue" evidence="2">
    <location>
        <position position="151"/>
    </location>
</feature>
<keyword evidence="3" id="KW-1185">Reference proteome</keyword>
<name>A0ABN7NFH3_TIMPD</name>
<dbReference type="Proteomes" id="UP001153148">
    <property type="component" value="Unassembled WGS sequence"/>
</dbReference>
<proteinExistence type="predicted"/>